<dbReference type="EMBL" id="MNUE01000061">
    <property type="protein sequence ID" value="OJD30403.1"/>
    <property type="molecule type" value="Genomic_DNA"/>
</dbReference>
<reference evidence="1 2" key="1">
    <citation type="submission" date="2016-10" db="EMBL/GenBank/DDBJ databases">
        <title>Proteomics and genomics reveal pathogen-plant mechanisms compatible with a hemibiotrophic lifestyle of Diplodia corticola.</title>
        <authorList>
            <person name="Fernandes I."/>
            <person name="De Jonge R."/>
            <person name="Van De Peer Y."/>
            <person name="Devreese B."/>
            <person name="Alves A."/>
            <person name="Esteves A.C."/>
        </authorList>
    </citation>
    <scope>NUCLEOTIDE SEQUENCE [LARGE SCALE GENOMIC DNA]</scope>
    <source>
        <strain evidence="1 2">CBS 112549</strain>
    </source>
</reference>
<dbReference type="GeneID" id="31018282"/>
<sequence length="463" mass="53472">MRARMDPLAQSPLGSIWTSVMRRDFERNIDDLDDKHVVLEPRDYTGRDFSHEKDAIAALPLDLERKLADDFAYISAYDVGVNDITAATIECSLDSPGITVRLAANEGVEDCVQNSIKEVLQILKGCGRKLSHRERSEENILSIVVRLNQNRIYSRLRSRHQQKRVKGQSDRLLSLDFRNFVGQQAAQTRNNPQELMALQGDLAEFDRLVDQLENGQDSEPMEELKRIVKKAWLISDEKIGIQHRLKRLGVLSDRIDNSTVRAIDKLANYWRICRDLVRIRLTREYRHLFDDPRLEAIENYRAHGWFSVSKAHRQVKNIWTVPERKDYSIESLERIRRSIVAVDGEVYEEAARKQRQRRTYPMQSSINLKSIAVISPSMSSDTASILELAEKLSISTVRLHSINRLLRVYHQANAILAQCLYRAAGYTARHGIGWHTYTVQSWANSYGRSGNCKDEWRLPRYGK</sequence>
<dbReference type="OrthoDB" id="4851849at2759"/>
<name>A0A1J9RD03_9PEZI</name>
<evidence type="ECO:0000313" key="2">
    <source>
        <dbReference type="Proteomes" id="UP000183809"/>
    </source>
</evidence>
<comment type="caution">
    <text evidence="1">The sequence shown here is derived from an EMBL/GenBank/DDBJ whole genome shotgun (WGS) entry which is preliminary data.</text>
</comment>
<dbReference type="AlphaFoldDB" id="A0A1J9RD03"/>
<evidence type="ECO:0000313" key="1">
    <source>
        <dbReference type="EMBL" id="OJD30403.1"/>
    </source>
</evidence>
<gene>
    <name evidence="1" type="ORF">BKCO1_6100052</name>
</gene>
<organism evidence="1 2">
    <name type="scientific">Diplodia corticola</name>
    <dbReference type="NCBI Taxonomy" id="236234"/>
    <lineage>
        <taxon>Eukaryota</taxon>
        <taxon>Fungi</taxon>
        <taxon>Dikarya</taxon>
        <taxon>Ascomycota</taxon>
        <taxon>Pezizomycotina</taxon>
        <taxon>Dothideomycetes</taxon>
        <taxon>Dothideomycetes incertae sedis</taxon>
        <taxon>Botryosphaeriales</taxon>
        <taxon>Botryosphaeriaceae</taxon>
        <taxon>Diplodia</taxon>
    </lineage>
</organism>
<dbReference type="RefSeq" id="XP_020126663.1">
    <property type="nucleotide sequence ID" value="XM_020278021.1"/>
</dbReference>
<keyword evidence="2" id="KW-1185">Reference proteome</keyword>
<dbReference type="Proteomes" id="UP000183809">
    <property type="component" value="Unassembled WGS sequence"/>
</dbReference>
<accession>A0A1J9RD03</accession>
<protein>
    <submittedName>
        <fullName evidence="1">Uncharacterized protein</fullName>
    </submittedName>
</protein>
<proteinExistence type="predicted"/>